<keyword evidence="1" id="KW-0472">Membrane</keyword>
<accession>A0A6M0RL22</accession>
<proteinExistence type="predicted"/>
<reference evidence="2 3" key="1">
    <citation type="journal article" date="2020" name="Microb. Ecol.">
        <title>Ecogenomics of the Marine Benthic Filamentous Cyanobacterium Adonisia.</title>
        <authorList>
            <person name="Walter J.M."/>
            <person name="Coutinho F.H."/>
            <person name="Leomil L."/>
            <person name="Hargreaves P.I."/>
            <person name="Campeao M.E."/>
            <person name="Vieira V.V."/>
            <person name="Silva B.S."/>
            <person name="Fistarol G.O."/>
            <person name="Salomon P.S."/>
            <person name="Sawabe T."/>
            <person name="Mino S."/>
            <person name="Hosokawa M."/>
            <person name="Miyashita H."/>
            <person name="Maruyama F."/>
            <person name="van Verk M.C."/>
            <person name="Dutilh B.E."/>
            <person name="Thompson C.C."/>
            <person name="Thompson F.L."/>
        </authorList>
    </citation>
    <scope>NUCLEOTIDE SEQUENCE [LARGE SCALE GENOMIC DNA]</scope>
    <source>
        <strain evidence="2 3">CCMR0081</strain>
    </source>
</reference>
<keyword evidence="1" id="KW-1133">Transmembrane helix</keyword>
<sequence>MGYAHLALQTMNHSAFDRTFATLATVAVAAGAAAGFWVLGTPGQQRLIMSDRQRLEDLNAIANTLYWQNQDQEEYVLPDTLNPDDQRQDPITQEPYGYSKVDESLYQLCANFATDSSTHKLANANNENWQHPEGFHCFELEISQQPPSLY</sequence>
<evidence type="ECO:0000313" key="3">
    <source>
        <dbReference type="Proteomes" id="UP000481033"/>
    </source>
</evidence>
<evidence type="ECO:0000313" key="2">
    <source>
        <dbReference type="EMBL" id="NEZ56849.1"/>
    </source>
</evidence>
<organism evidence="2 3">
    <name type="scientific">Adonisia turfae CCMR0081</name>
    <dbReference type="NCBI Taxonomy" id="2292702"/>
    <lineage>
        <taxon>Bacteria</taxon>
        <taxon>Bacillati</taxon>
        <taxon>Cyanobacteriota</taxon>
        <taxon>Adonisia</taxon>
        <taxon>Adonisia turfae</taxon>
    </lineage>
</organism>
<gene>
    <name evidence="2" type="ORF">DXZ20_14400</name>
</gene>
<comment type="caution">
    <text evidence="2">The sequence shown here is derived from an EMBL/GenBank/DDBJ whole genome shotgun (WGS) entry which is preliminary data.</text>
</comment>
<keyword evidence="1" id="KW-0812">Transmembrane</keyword>
<dbReference type="Proteomes" id="UP000481033">
    <property type="component" value="Unassembled WGS sequence"/>
</dbReference>
<dbReference type="EMBL" id="QXHD01000004">
    <property type="protein sequence ID" value="NEZ56849.1"/>
    <property type="molecule type" value="Genomic_DNA"/>
</dbReference>
<feature type="transmembrane region" description="Helical" evidence="1">
    <location>
        <begin position="20"/>
        <end position="39"/>
    </location>
</feature>
<evidence type="ECO:0000256" key="1">
    <source>
        <dbReference type="SAM" id="Phobius"/>
    </source>
</evidence>
<keyword evidence="3" id="KW-1185">Reference proteome</keyword>
<dbReference type="AlphaFoldDB" id="A0A6M0RL22"/>
<name>A0A6M0RL22_9CYAN</name>
<protein>
    <submittedName>
        <fullName evidence="2">Uncharacterized protein</fullName>
    </submittedName>
</protein>